<evidence type="ECO:0000256" key="1">
    <source>
        <dbReference type="SAM" id="Phobius"/>
    </source>
</evidence>
<keyword evidence="1" id="KW-0812">Transmembrane</keyword>
<organism evidence="2 3">
    <name type="scientific">Tribonema minus</name>
    <dbReference type="NCBI Taxonomy" id="303371"/>
    <lineage>
        <taxon>Eukaryota</taxon>
        <taxon>Sar</taxon>
        <taxon>Stramenopiles</taxon>
        <taxon>Ochrophyta</taxon>
        <taxon>PX clade</taxon>
        <taxon>Xanthophyceae</taxon>
        <taxon>Tribonematales</taxon>
        <taxon>Tribonemataceae</taxon>
        <taxon>Tribonema</taxon>
    </lineage>
</organism>
<keyword evidence="1" id="KW-0472">Membrane</keyword>
<feature type="non-terminal residue" evidence="2">
    <location>
        <position position="82"/>
    </location>
</feature>
<evidence type="ECO:0000313" key="3">
    <source>
        <dbReference type="Proteomes" id="UP000664859"/>
    </source>
</evidence>
<dbReference type="Proteomes" id="UP000664859">
    <property type="component" value="Unassembled WGS sequence"/>
</dbReference>
<comment type="caution">
    <text evidence="2">The sequence shown here is derived from an EMBL/GenBank/DDBJ whole genome shotgun (WGS) entry which is preliminary data.</text>
</comment>
<feature type="non-terminal residue" evidence="2">
    <location>
        <position position="1"/>
    </location>
</feature>
<keyword evidence="1" id="KW-1133">Transmembrane helix</keyword>
<dbReference type="EMBL" id="JAFCMP010000096">
    <property type="protein sequence ID" value="KAG5187085.1"/>
    <property type="molecule type" value="Genomic_DNA"/>
</dbReference>
<evidence type="ECO:0000313" key="2">
    <source>
        <dbReference type="EMBL" id="KAG5187085.1"/>
    </source>
</evidence>
<sequence>LEELSALVPLLLDADDLCARAAASFGALGTVLVKCALAYVLLRLGRTAECLRALEPVVPLLSLHPGLVRQSAVWHLVHCAMV</sequence>
<reference evidence="2" key="1">
    <citation type="submission" date="2021-02" db="EMBL/GenBank/DDBJ databases">
        <title>First Annotated Genome of the Yellow-green Alga Tribonema minus.</title>
        <authorList>
            <person name="Mahan K.M."/>
        </authorList>
    </citation>
    <scope>NUCLEOTIDE SEQUENCE</scope>
    <source>
        <strain evidence="2">UTEX B ZZ1240</strain>
    </source>
</reference>
<proteinExistence type="predicted"/>
<dbReference type="AlphaFoldDB" id="A0A835Z8X2"/>
<gene>
    <name evidence="2" type="ORF">JKP88DRAFT_152077</name>
</gene>
<accession>A0A835Z8X2</accession>
<keyword evidence="3" id="KW-1185">Reference proteome</keyword>
<protein>
    <submittedName>
        <fullName evidence="2">Uncharacterized protein</fullName>
    </submittedName>
</protein>
<name>A0A835Z8X2_9STRA</name>
<feature type="transmembrane region" description="Helical" evidence="1">
    <location>
        <begin position="20"/>
        <end position="42"/>
    </location>
</feature>